<proteinExistence type="predicted"/>
<evidence type="ECO:0000313" key="2">
    <source>
        <dbReference type="Proteomes" id="UP000503505"/>
    </source>
</evidence>
<evidence type="ECO:0000313" key="1">
    <source>
        <dbReference type="EMBL" id="QIC67836.1"/>
    </source>
</evidence>
<protein>
    <submittedName>
        <fullName evidence="1">Uncharacterized protein</fullName>
    </submittedName>
</protein>
<dbReference type="RefSeq" id="WP_163171793.1">
    <property type="nucleotide sequence ID" value="NZ_CP044463.1"/>
</dbReference>
<sequence length="166" mass="19267">MRVFESNFNQNQFLLCISRINMNFKAILSYSDMIKTKIFLTISTALSLSACQLISPLMIDYNGVRRDVAHWINNHQLMSMQKKRSLVQLSKAQQKLKHFAEYDATEQMKVTQENQIALHCARIHITESKISQLQQQIYGSANVSIQQQYQRLAPKLKIDTTQIQCE</sequence>
<accession>A0AAE6WXB4</accession>
<gene>
    <name evidence="1" type="ORF">FSC10_10905</name>
</gene>
<dbReference type="Proteomes" id="UP000503505">
    <property type="component" value="Chromosome"/>
</dbReference>
<name>A0AAE6WXB4_9GAMM</name>
<organism evidence="1 2">
    <name type="scientific">Acinetobacter schindleri</name>
    <dbReference type="NCBI Taxonomy" id="108981"/>
    <lineage>
        <taxon>Bacteria</taxon>
        <taxon>Pseudomonadati</taxon>
        <taxon>Pseudomonadota</taxon>
        <taxon>Gammaproteobacteria</taxon>
        <taxon>Moraxellales</taxon>
        <taxon>Moraxellaceae</taxon>
        <taxon>Acinetobacter</taxon>
    </lineage>
</organism>
<dbReference type="AlphaFoldDB" id="A0AAE6WXB4"/>
<reference evidence="1 2" key="1">
    <citation type="submission" date="2019-09" db="EMBL/GenBank/DDBJ databases">
        <title>Non-baumannii Acinetobacter spp. carrying blaNDM-1 isolated in China.</title>
        <authorList>
            <person name="Cui C."/>
            <person name="Chen C."/>
            <person name="Sun J."/>
            <person name="Liu Y."/>
        </authorList>
    </citation>
    <scope>NUCLEOTIDE SEQUENCE [LARGE SCALE GENOMIC DNA]</scope>
    <source>
        <strain evidence="1 2">HZE23-1</strain>
    </source>
</reference>
<dbReference type="EMBL" id="CP044463">
    <property type="protein sequence ID" value="QIC67836.1"/>
    <property type="molecule type" value="Genomic_DNA"/>
</dbReference>